<evidence type="ECO:0000313" key="2">
    <source>
        <dbReference type="EMBL" id="CAG8649146.1"/>
    </source>
</evidence>
<keyword evidence="3" id="KW-1185">Reference proteome</keyword>
<protein>
    <submittedName>
        <fullName evidence="2">4897_t:CDS:1</fullName>
    </submittedName>
</protein>
<organism evidence="2 3">
    <name type="scientific">Ambispora gerdemannii</name>
    <dbReference type="NCBI Taxonomy" id="144530"/>
    <lineage>
        <taxon>Eukaryota</taxon>
        <taxon>Fungi</taxon>
        <taxon>Fungi incertae sedis</taxon>
        <taxon>Mucoromycota</taxon>
        <taxon>Glomeromycotina</taxon>
        <taxon>Glomeromycetes</taxon>
        <taxon>Archaeosporales</taxon>
        <taxon>Ambisporaceae</taxon>
        <taxon>Ambispora</taxon>
    </lineage>
</organism>
<dbReference type="AlphaFoldDB" id="A0A9N9DU51"/>
<feature type="region of interest" description="Disordered" evidence="1">
    <location>
        <begin position="1"/>
        <end position="31"/>
    </location>
</feature>
<feature type="non-terminal residue" evidence="2">
    <location>
        <position position="1"/>
    </location>
</feature>
<accession>A0A9N9DU51</accession>
<sequence>RPVMVGSTSPNDPMQTSHTPTRMEEMEGQTPSQYLDWASANVPVAAEER</sequence>
<evidence type="ECO:0000313" key="3">
    <source>
        <dbReference type="Proteomes" id="UP000789831"/>
    </source>
</evidence>
<feature type="compositionally biased region" description="Polar residues" evidence="1">
    <location>
        <begin position="1"/>
        <end position="20"/>
    </location>
</feature>
<comment type="caution">
    <text evidence="2">The sequence shown here is derived from an EMBL/GenBank/DDBJ whole genome shotgun (WGS) entry which is preliminary data.</text>
</comment>
<evidence type="ECO:0000256" key="1">
    <source>
        <dbReference type="SAM" id="MobiDB-lite"/>
    </source>
</evidence>
<dbReference type="EMBL" id="CAJVPL010004584">
    <property type="protein sequence ID" value="CAG8649146.1"/>
    <property type="molecule type" value="Genomic_DNA"/>
</dbReference>
<name>A0A9N9DU51_9GLOM</name>
<proteinExistence type="predicted"/>
<reference evidence="2" key="1">
    <citation type="submission" date="2021-06" db="EMBL/GenBank/DDBJ databases">
        <authorList>
            <person name="Kallberg Y."/>
            <person name="Tangrot J."/>
            <person name="Rosling A."/>
        </authorList>
    </citation>
    <scope>NUCLEOTIDE SEQUENCE</scope>
    <source>
        <strain evidence="2">MT106</strain>
    </source>
</reference>
<gene>
    <name evidence="2" type="ORF">AGERDE_LOCUS11324</name>
</gene>
<dbReference type="Proteomes" id="UP000789831">
    <property type="component" value="Unassembled WGS sequence"/>
</dbReference>